<gene>
    <name evidence="2" type="ORF">AVEN_177518_1</name>
</gene>
<dbReference type="Proteomes" id="UP000499080">
    <property type="component" value="Unassembled WGS sequence"/>
</dbReference>
<organism evidence="2 3">
    <name type="scientific">Araneus ventricosus</name>
    <name type="common">Orbweaver spider</name>
    <name type="synonym">Epeira ventricosa</name>
    <dbReference type="NCBI Taxonomy" id="182803"/>
    <lineage>
        <taxon>Eukaryota</taxon>
        <taxon>Metazoa</taxon>
        <taxon>Ecdysozoa</taxon>
        <taxon>Arthropoda</taxon>
        <taxon>Chelicerata</taxon>
        <taxon>Arachnida</taxon>
        <taxon>Araneae</taxon>
        <taxon>Araneomorphae</taxon>
        <taxon>Entelegynae</taxon>
        <taxon>Araneoidea</taxon>
        <taxon>Araneidae</taxon>
        <taxon>Araneus</taxon>
    </lineage>
</organism>
<feature type="region of interest" description="Disordered" evidence="1">
    <location>
        <begin position="1"/>
        <end position="23"/>
    </location>
</feature>
<comment type="caution">
    <text evidence="2">The sequence shown here is derived from an EMBL/GenBank/DDBJ whole genome shotgun (WGS) entry which is preliminary data.</text>
</comment>
<proteinExistence type="predicted"/>
<evidence type="ECO:0000313" key="2">
    <source>
        <dbReference type="EMBL" id="GBN57512.1"/>
    </source>
</evidence>
<keyword evidence="3" id="KW-1185">Reference proteome</keyword>
<evidence type="ECO:0000313" key="3">
    <source>
        <dbReference type="Proteomes" id="UP000499080"/>
    </source>
</evidence>
<reference evidence="2 3" key="1">
    <citation type="journal article" date="2019" name="Sci. Rep.">
        <title>Orb-weaving spider Araneus ventricosus genome elucidates the spidroin gene catalogue.</title>
        <authorList>
            <person name="Kono N."/>
            <person name="Nakamura H."/>
            <person name="Ohtoshi R."/>
            <person name="Moran D.A.P."/>
            <person name="Shinohara A."/>
            <person name="Yoshida Y."/>
            <person name="Fujiwara M."/>
            <person name="Mori M."/>
            <person name="Tomita M."/>
            <person name="Arakawa K."/>
        </authorList>
    </citation>
    <scope>NUCLEOTIDE SEQUENCE [LARGE SCALE GENOMIC DNA]</scope>
</reference>
<dbReference type="AlphaFoldDB" id="A0A4Y2Q2L9"/>
<accession>A0A4Y2Q2L9</accession>
<evidence type="ECO:0000256" key="1">
    <source>
        <dbReference type="SAM" id="MobiDB-lite"/>
    </source>
</evidence>
<sequence length="98" mass="11299">MEAPFQPHYTSLQSPGVTEYTPPPAFKTGIPVPLSREIFTLPPLFCGFRFSEKEPLTFSRILFQFHGRMRQMENNHRIIASTTSFGTRCSKWCEAERS</sequence>
<dbReference type="EMBL" id="BGPR01012755">
    <property type="protein sequence ID" value="GBN57512.1"/>
    <property type="molecule type" value="Genomic_DNA"/>
</dbReference>
<name>A0A4Y2Q2L9_ARAVE</name>
<protein>
    <submittedName>
        <fullName evidence="2">Uncharacterized protein</fullName>
    </submittedName>
</protein>